<dbReference type="EMBL" id="FMUX01000027">
    <property type="protein sequence ID" value="SCY85250.1"/>
    <property type="molecule type" value="Genomic_DNA"/>
</dbReference>
<gene>
    <name evidence="1" type="ORF">SAMN05216233_1276</name>
</gene>
<sequence>MTFEEKEKCAQIWEMLTGEKTDANAWCDQAGDTLAEALASIHSCSHAMKHVPRPLSPNISRVECAHIQGIRAEDVVVYLKALITQKMGALGSPEG</sequence>
<keyword evidence="2" id="KW-1185">Reference proteome</keyword>
<name>A0A1G5JBC9_9BACT</name>
<proteinExistence type="predicted"/>
<evidence type="ECO:0000313" key="1">
    <source>
        <dbReference type="EMBL" id="SCY85250.1"/>
    </source>
</evidence>
<dbReference type="Proteomes" id="UP000198870">
    <property type="component" value="Unassembled WGS sequence"/>
</dbReference>
<accession>A0A1G5JBC9</accession>
<protein>
    <submittedName>
        <fullName evidence="1">Uncharacterized protein</fullName>
    </submittedName>
</protein>
<reference evidence="1 2" key="1">
    <citation type="submission" date="2016-10" db="EMBL/GenBank/DDBJ databases">
        <authorList>
            <person name="de Groot N.N."/>
        </authorList>
    </citation>
    <scope>NUCLEOTIDE SEQUENCE [LARGE SCALE GENOMIC DNA]</scope>
    <source>
        <strain evidence="1 2">AA1</strain>
    </source>
</reference>
<evidence type="ECO:0000313" key="2">
    <source>
        <dbReference type="Proteomes" id="UP000198870"/>
    </source>
</evidence>
<dbReference type="RefSeq" id="WP_092215148.1">
    <property type="nucleotide sequence ID" value="NZ_FMUX01000027.1"/>
</dbReference>
<organism evidence="1 2">
    <name type="scientific">Desulfoluna spongiiphila</name>
    <dbReference type="NCBI Taxonomy" id="419481"/>
    <lineage>
        <taxon>Bacteria</taxon>
        <taxon>Pseudomonadati</taxon>
        <taxon>Thermodesulfobacteriota</taxon>
        <taxon>Desulfobacteria</taxon>
        <taxon>Desulfobacterales</taxon>
        <taxon>Desulfolunaceae</taxon>
        <taxon>Desulfoluna</taxon>
    </lineage>
</organism>
<dbReference type="AlphaFoldDB" id="A0A1G5JBC9"/>